<dbReference type="InterPro" id="IPR046016">
    <property type="entry name" value="Dur/DurB-like"/>
</dbReference>
<dbReference type="InterPro" id="IPR048275">
    <property type="entry name" value="Cinnamycin_RiPP"/>
</dbReference>
<evidence type="ECO:0000313" key="1">
    <source>
        <dbReference type="EMBL" id="MFC3995374.1"/>
    </source>
</evidence>
<evidence type="ECO:0000313" key="2">
    <source>
        <dbReference type="Proteomes" id="UP001595847"/>
    </source>
</evidence>
<gene>
    <name evidence="1" type="ORF">ACFOVU_05590</name>
</gene>
<keyword evidence="2" id="KW-1185">Reference proteome</keyword>
<dbReference type="NCBIfam" id="NF033431">
    <property type="entry name" value="cinnamycin_RiPP"/>
    <property type="match status" value="1"/>
</dbReference>
<sequence>MSTTMILHQAAVDDEFRSAVLADPAAFGVAATDIPAGVAQQDQEALDAFTDSIVANEVYACGTTCSFGPATILCDGSTKS</sequence>
<accession>A0ABV8FJ31</accession>
<dbReference type="Proteomes" id="UP001595847">
    <property type="component" value="Unassembled WGS sequence"/>
</dbReference>
<proteinExistence type="predicted"/>
<comment type="caution">
    <text evidence="1">The sequence shown here is derived from an EMBL/GenBank/DDBJ whole genome shotgun (WGS) entry which is preliminary data.</text>
</comment>
<dbReference type="EMBL" id="JBHSBH010000004">
    <property type="protein sequence ID" value="MFC3995374.1"/>
    <property type="molecule type" value="Genomic_DNA"/>
</dbReference>
<organism evidence="1 2">
    <name type="scientific">Nocardiopsis sediminis</name>
    <dbReference type="NCBI Taxonomy" id="1778267"/>
    <lineage>
        <taxon>Bacteria</taxon>
        <taxon>Bacillati</taxon>
        <taxon>Actinomycetota</taxon>
        <taxon>Actinomycetes</taxon>
        <taxon>Streptosporangiales</taxon>
        <taxon>Nocardiopsidaceae</taxon>
        <taxon>Nocardiopsis</taxon>
    </lineage>
</organism>
<reference evidence="2" key="1">
    <citation type="journal article" date="2019" name="Int. J. Syst. Evol. Microbiol.">
        <title>The Global Catalogue of Microorganisms (GCM) 10K type strain sequencing project: providing services to taxonomists for standard genome sequencing and annotation.</title>
        <authorList>
            <consortium name="The Broad Institute Genomics Platform"/>
            <consortium name="The Broad Institute Genome Sequencing Center for Infectious Disease"/>
            <person name="Wu L."/>
            <person name="Ma J."/>
        </authorList>
    </citation>
    <scope>NUCLEOTIDE SEQUENCE [LARGE SCALE GENOMIC DNA]</scope>
    <source>
        <strain evidence="2">TBRC 1826</strain>
    </source>
</reference>
<dbReference type="Pfam" id="PF19398">
    <property type="entry name" value="DurB-like"/>
    <property type="match status" value="1"/>
</dbReference>
<protein>
    <submittedName>
        <fullName evidence="1">Cinnamycin family lantibiotic</fullName>
    </submittedName>
</protein>
<dbReference type="RefSeq" id="WP_378530430.1">
    <property type="nucleotide sequence ID" value="NZ_JBHSBH010000004.1"/>
</dbReference>
<name>A0ABV8FJ31_9ACTN</name>